<name>A0A942U662_9BACI</name>
<gene>
    <name evidence="2" type="ORF">KHA99_11870</name>
</gene>
<proteinExistence type="predicted"/>
<dbReference type="EMBL" id="JAGYPF010000002">
    <property type="protein sequence ID" value="MBS4213146.1"/>
    <property type="molecule type" value="Genomic_DNA"/>
</dbReference>
<dbReference type="AlphaFoldDB" id="A0A942U662"/>
<evidence type="ECO:0000313" key="3">
    <source>
        <dbReference type="Proteomes" id="UP000679749"/>
    </source>
</evidence>
<accession>A0A942U662</accession>
<evidence type="ECO:0000313" key="2">
    <source>
        <dbReference type="EMBL" id="MBS4213146.1"/>
    </source>
</evidence>
<dbReference type="Proteomes" id="UP000679749">
    <property type="component" value="Unassembled WGS sequence"/>
</dbReference>
<dbReference type="SUPFAM" id="SSF48695">
    <property type="entry name" value="Multiheme cytochromes"/>
    <property type="match status" value="1"/>
</dbReference>
<dbReference type="Pfam" id="PF09699">
    <property type="entry name" value="Paired_CXXCH_1"/>
    <property type="match status" value="1"/>
</dbReference>
<sequence length="632" mass="67163">MSKFKFSFSLVLTIILVGILSTSVFARGAYWGSLTGDNSGWSFKFINTSDKAKDFTVKVYSNEDGYTDALYSSPVKTAVAPHPEPTGAAGEYVTVTVTPDNVNFQLGVIYKFVLVDVTDPAKEVATETKYGVTTVNDTNKKLYNVSDDPEMVDVDGSGLVNANHTGLPGAASKGGNKHGFYQNNTNSCAACHQTHTAAQGEALLFKDGVYSTCSACHDGTTGAYNAFATSSAETTKEIAGTFNISTDSAHNGSLHQSDGSITVSAAPGGGKSQAVWGGEFNCASCHAPHGAGSTMENNLNMDPLGWGGVEYKALPTGVTLDGATDAQKDSLNGKLFKDLTIIDLDTNSAALASFIKPYVVAKKTITAADLSTDKTKEGYMYSRANVQVGQKVIQTYRWTGKAYVRDFSLWLRGSSREAANTVLTGAPATGLTIVWRDGFAFGAATAVDAVSKAQISLGIDVETTTNIRSLFDSGYTNYIYDSGTEMSKYCASCHTDYLSTVRTNLTGTYTQAHRHTTGKDNLTCVRCHYGHGTDATIMKDSNDESYFEGDHAGKLDYYVDPNPSSALKRYTGMSVCYACHGSGGQFINNPANEAIDGPTSTIYGSHAVVNDAGVQYDDGEAPLKPGQPGTRE</sequence>
<keyword evidence="3" id="KW-1185">Reference proteome</keyword>
<reference evidence="2" key="1">
    <citation type="submission" date="2021-05" db="EMBL/GenBank/DDBJ databases">
        <title>Novel Bacillus species.</title>
        <authorList>
            <person name="Liu G."/>
        </authorList>
    </citation>
    <scope>NUCLEOTIDE SEQUENCE</scope>
    <source>
        <strain evidence="2">FJAT-49825</strain>
    </source>
</reference>
<organism evidence="2 3">
    <name type="scientific">Neobacillus rhizophilus</name>
    <dbReference type="NCBI Taxonomy" id="2833579"/>
    <lineage>
        <taxon>Bacteria</taxon>
        <taxon>Bacillati</taxon>
        <taxon>Bacillota</taxon>
        <taxon>Bacilli</taxon>
        <taxon>Bacillales</taxon>
        <taxon>Bacillaceae</taxon>
        <taxon>Neobacillus</taxon>
    </lineage>
</organism>
<dbReference type="InterPro" id="IPR036280">
    <property type="entry name" value="Multihaem_cyt_sf"/>
</dbReference>
<dbReference type="RefSeq" id="WP_213117650.1">
    <property type="nucleotide sequence ID" value="NZ_JAGYPF010000002.1"/>
</dbReference>
<dbReference type="Gene3D" id="1.10.1130.10">
    <property type="entry name" value="Flavocytochrome C3, Chain A"/>
    <property type="match status" value="1"/>
</dbReference>
<dbReference type="InterPro" id="IPR010177">
    <property type="entry name" value="Paired_CXXCH_1"/>
</dbReference>
<evidence type="ECO:0000259" key="1">
    <source>
        <dbReference type="Pfam" id="PF09699"/>
    </source>
</evidence>
<comment type="caution">
    <text evidence="2">The sequence shown here is derived from an EMBL/GenBank/DDBJ whole genome shotgun (WGS) entry which is preliminary data.</text>
</comment>
<protein>
    <recommendedName>
        <fullName evidence="1">Doubled CXXCH motif domain-containing protein</fullName>
    </recommendedName>
</protein>
<feature type="domain" description="Doubled CXXCH motif" evidence="1">
    <location>
        <begin position="185"/>
        <end position="220"/>
    </location>
</feature>